<accession>A0ABU1UQT4</accession>
<evidence type="ECO:0000313" key="1">
    <source>
        <dbReference type="EMBL" id="MDR7087537.1"/>
    </source>
</evidence>
<sequence>MTTNLETRLITAKNSTDYSSPTTGTVGEGVKSVAIFEARRARGKRAWDELSEIDRAVLLESVRQRRNLQKRKRSIESSVYSLRSSR</sequence>
<proteinExistence type="predicted"/>
<dbReference type="Proteomes" id="UP001257739">
    <property type="component" value="Unassembled WGS sequence"/>
</dbReference>
<keyword evidence="2" id="KW-1185">Reference proteome</keyword>
<gene>
    <name evidence="1" type="ORF">J2X11_002376</name>
</gene>
<protein>
    <submittedName>
        <fullName evidence="1">Uncharacterized protein</fullName>
    </submittedName>
</protein>
<organism evidence="1 2">
    <name type="scientific">Aeromicrobium panaciterrae</name>
    <dbReference type="NCBI Taxonomy" id="363861"/>
    <lineage>
        <taxon>Bacteria</taxon>
        <taxon>Bacillati</taxon>
        <taxon>Actinomycetota</taxon>
        <taxon>Actinomycetes</taxon>
        <taxon>Propionibacteriales</taxon>
        <taxon>Nocardioidaceae</taxon>
        <taxon>Aeromicrobium</taxon>
    </lineage>
</organism>
<reference evidence="1 2" key="1">
    <citation type="submission" date="2023-07" db="EMBL/GenBank/DDBJ databases">
        <title>Sorghum-associated microbial communities from plants grown in Nebraska, USA.</title>
        <authorList>
            <person name="Schachtman D."/>
        </authorList>
    </citation>
    <scope>NUCLEOTIDE SEQUENCE [LARGE SCALE GENOMIC DNA]</scope>
    <source>
        <strain evidence="1 2">BE248</strain>
    </source>
</reference>
<name>A0ABU1UQT4_9ACTN</name>
<dbReference type="EMBL" id="JAVDWH010000001">
    <property type="protein sequence ID" value="MDR7087537.1"/>
    <property type="molecule type" value="Genomic_DNA"/>
</dbReference>
<evidence type="ECO:0000313" key="2">
    <source>
        <dbReference type="Proteomes" id="UP001257739"/>
    </source>
</evidence>
<comment type="caution">
    <text evidence="1">The sequence shown here is derived from an EMBL/GenBank/DDBJ whole genome shotgun (WGS) entry which is preliminary data.</text>
</comment>